<protein>
    <submittedName>
        <fullName evidence="5">Pentatricopeptide repeat-containing protein, chloroplastic</fullName>
    </submittedName>
</protein>
<feature type="repeat" description="PPR" evidence="2">
    <location>
        <begin position="46"/>
        <end position="80"/>
    </location>
</feature>
<dbReference type="PROSITE" id="PS51375">
    <property type="entry name" value="PPR"/>
    <property type="match status" value="1"/>
</dbReference>
<evidence type="ECO:0000313" key="3">
    <source>
        <dbReference type="EMBL" id="CAI3994789.1"/>
    </source>
</evidence>
<dbReference type="PANTHER" id="PTHR47447:SF17">
    <property type="entry name" value="OS12G0638900 PROTEIN"/>
    <property type="match status" value="1"/>
</dbReference>
<dbReference type="Gene3D" id="1.25.40.10">
    <property type="entry name" value="Tetratricopeptide repeat domain"/>
    <property type="match status" value="3"/>
</dbReference>
<dbReference type="InterPro" id="IPR002885">
    <property type="entry name" value="PPR_rpt"/>
</dbReference>
<evidence type="ECO:0000313" key="5">
    <source>
        <dbReference type="EMBL" id="CAL4782101.1"/>
    </source>
</evidence>
<organism evidence="3">
    <name type="scientific">Cladocopium goreaui</name>
    <dbReference type="NCBI Taxonomy" id="2562237"/>
    <lineage>
        <taxon>Eukaryota</taxon>
        <taxon>Sar</taxon>
        <taxon>Alveolata</taxon>
        <taxon>Dinophyceae</taxon>
        <taxon>Suessiales</taxon>
        <taxon>Symbiodiniaceae</taxon>
        <taxon>Cladocopium</taxon>
    </lineage>
</organism>
<dbReference type="NCBIfam" id="TIGR00756">
    <property type="entry name" value="PPR"/>
    <property type="match status" value="1"/>
</dbReference>
<reference evidence="3" key="1">
    <citation type="submission" date="2022-10" db="EMBL/GenBank/DDBJ databases">
        <authorList>
            <person name="Chen Y."/>
            <person name="Dougan E. K."/>
            <person name="Chan C."/>
            <person name="Rhodes N."/>
            <person name="Thang M."/>
        </authorList>
    </citation>
    <scope>NUCLEOTIDE SEQUENCE</scope>
</reference>
<dbReference type="InterPro" id="IPR011990">
    <property type="entry name" value="TPR-like_helical_dom_sf"/>
</dbReference>
<name>A0A9P1FYW9_9DINO</name>
<dbReference type="PANTHER" id="PTHR47447">
    <property type="entry name" value="OS03G0856100 PROTEIN"/>
    <property type="match status" value="1"/>
</dbReference>
<reference evidence="4" key="2">
    <citation type="submission" date="2024-04" db="EMBL/GenBank/DDBJ databases">
        <authorList>
            <person name="Chen Y."/>
            <person name="Shah S."/>
            <person name="Dougan E. K."/>
            <person name="Thang M."/>
            <person name="Chan C."/>
        </authorList>
    </citation>
    <scope>NUCLEOTIDE SEQUENCE [LARGE SCALE GENOMIC DNA]</scope>
</reference>
<dbReference type="Pfam" id="PF01535">
    <property type="entry name" value="PPR"/>
    <property type="match status" value="1"/>
</dbReference>
<gene>
    <name evidence="3" type="ORF">C1SCF055_LOCUS21409</name>
</gene>
<sequence>MALHAQQSEVQTLRFNKAISRFSKASKWHCSLQLFTEMKLANCLPDVITYSSMMDACGKGQKWQQALSLLSQMDMAVVRPNTYTYSCAIAACAEASAWIMAEALLKESFKEFSSCFSLGSAISACHGAGWERAQVLLEFGIVSSIQVDTPCFNGALSACRSQWLQALACLSSMREGLAVPNVVSFSSAISSLREGNSLGSAWPKSLNLLEKMSKGLVPPNLLSYNAAIDSFAKSLQWLFALELFKTLPLQSFVPDIISQSSVLDACEFFSWNKALGLFGQMASTRLKADLEAQSTAINACATGSQWPLAIHLAALPAPPADVIAVAGALSACEHGSYWAGAIHLLRSMPQSRLLADEACNQSVTLSCGRSHFWMRSLHVLGHMQDPGSGISNAISACEIKDAQGIMLLRFRNVTRVRTPLHGHPKLQTRFCSGQPKVVSRSLAGTFDLLTINVRHLVSSIKLRVLEVVYPNTWSASEFREGVAAAFQHVNSLLDEGDFLSLRQLLDEGLLEDLQKSHEDLTKGMDYELKEVYQLGIFHSMAKVDDQGCEAVFVTPLLRVTEKYTLQKDPKVWWEVRRLHKWTFKRLLPEDGEEASDWQIVAMDKKRWRPPMLKDEE</sequence>
<dbReference type="AlphaFoldDB" id="A0A9P1FYW9"/>
<dbReference type="Pfam" id="PF13041">
    <property type="entry name" value="PPR_2"/>
    <property type="match status" value="1"/>
</dbReference>
<dbReference type="OrthoDB" id="432457at2759"/>
<accession>A0A9P1FYW9</accession>
<evidence type="ECO:0000256" key="2">
    <source>
        <dbReference type="PROSITE-ProRule" id="PRU00708"/>
    </source>
</evidence>
<proteinExistence type="predicted"/>
<dbReference type="Proteomes" id="UP001152797">
    <property type="component" value="Unassembled WGS sequence"/>
</dbReference>
<evidence type="ECO:0000256" key="1">
    <source>
        <dbReference type="ARBA" id="ARBA00022737"/>
    </source>
</evidence>
<dbReference type="EMBL" id="CAMXCT010001998">
    <property type="protein sequence ID" value="CAI3994789.1"/>
    <property type="molecule type" value="Genomic_DNA"/>
</dbReference>
<evidence type="ECO:0000313" key="4">
    <source>
        <dbReference type="EMBL" id="CAL1148164.1"/>
    </source>
</evidence>
<keyword evidence="6" id="KW-1185">Reference proteome</keyword>
<dbReference type="EMBL" id="CAMXCT030001998">
    <property type="protein sequence ID" value="CAL4782101.1"/>
    <property type="molecule type" value="Genomic_DNA"/>
</dbReference>
<comment type="caution">
    <text evidence="3">The sequence shown here is derived from an EMBL/GenBank/DDBJ whole genome shotgun (WGS) entry which is preliminary data.</text>
</comment>
<keyword evidence="1" id="KW-0677">Repeat</keyword>
<dbReference type="EMBL" id="CAMXCT020001998">
    <property type="protein sequence ID" value="CAL1148164.1"/>
    <property type="molecule type" value="Genomic_DNA"/>
</dbReference>
<evidence type="ECO:0000313" key="6">
    <source>
        <dbReference type="Proteomes" id="UP001152797"/>
    </source>
</evidence>